<sequence length="454" mass="49744">MLSRLPNKGSVSALDRTLASALSRSSCLSRRVSASAASRTFTSVANRTFAPASRSACHTCRLFSSSPMRWNRQRPPSEDGKSSPEEQQKLDKQEKKLDAEEKHVEEQETSKPDEAKNDTASDGRGPSSKDLPPELEELRKVVIVKVRMRQFMRAWLYSALGVGALGFAYYVTHLDTVPETGRVRFINLSADTEQKLATGIVSRILTANGLGRLRDQGLSGGTKAVRSVDDWSQPAGEEELWNPDLQSADQYQTSAIPNVEGAAGEWDLIVVNDKRFVNAYADIGLVVIGTGFLPICQTEQGLAAVLSHVARHRAENMSTSSLYWGVGAYTIAFFGLIGLLATLVPWGLGVFSEIPHSIGQEFEADIIGLKLMAKACYDPRASPEMLKRLAKIEEDVQKKLHRHEHLQTHPLAMERAKLLEPLLGKGYETMATNPDCADALSKFQEAAATLPAPN</sequence>
<comment type="caution">
    <text evidence="10">The sequence shown here is derived from an EMBL/GenBank/DDBJ whole genome shotgun (WGS) entry which is preliminary data.</text>
</comment>
<dbReference type="Pfam" id="PF01435">
    <property type="entry name" value="Peptidase_M48"/>
    <property type="match status" value="1"/>
</dbReference>
<dbReference type="GO" id="GO:0046872">
    <property type="term" value="F:metal ion binding"/>
    <property type="evidence" value="ECO:0007669"/>
    <property type="project" value="UniProtKB-KW"/>
</dbReference>
<proteinExistence type="predicted"/>
<feature type="transmembrane region" description="Helical" evidence="8">
    <location>
        <begin position="154"/>
        <end position="172"/>
    </location>
</feature>
<dbReference type="EMBL" id="VDMD01000033">
    <property type="protein sequence ID" value="TRM58722.1"/>
    <property type="molecule type" value="Genomic_DNA"/>
</dbReference>
<dbReference type="PANTHER" id="PTHR22726">
    <property type="entry name" value="METALLOENDOPEPTIDASE OMA1"/>
    <property type="match status" value="1"/>
</dbReference>
<name>A0A550C1N3_9AGAR</name>
<dbReference type="AlphaFoldDB" id="A0A550C1N3"/>
<dbReference type="GO" id="GO:0051603">
    <property type="term" value="P:proteolysis involved in protein catabolic process"/>
    <property type="evidence" value="ECO:0007669"/>
    <property type="project" value="TreeGrafter"/>
</dbReference>
<evidence type="ECO:0000256" key="8">
    <source>
        <dbReference type="SAM" id="Phobius"/>
    </source>
</evidence>
<dbReference type="InterPro" id="IPR001915">
    <property type="entry name" value="Peptidase_M48"/>
</dbReference>
<comment type="cofactor">
    <cofactor evidence="1">
        <name>Zn(2+)</name>
        <dbReference type="ChEBI" id="CHEBI:29105"/>
    </cofactor>
</comment>
<keyword evidence="2" id="KW-0645">Protease</keyword>
<reference evidence="10 11" key="1">
    <citation type="journal article" date="2019" name="New Phytol.">
        <title>Comparative genomics reveals unique wood-decay strategies and fruiting body development in the Schizophyllaceae.</title>
        <authorList>
            <person name="Almasi E."/>
            <person name="Sahu N."/>
            <person name="Krizsan K."/>
            <person name="Balint B."/>
            <person name="Kovacs G.M."/>
            <person name="Kiss B."/>
            <person name="Cseklye J."/>
            <person name="Drula E."/>
            <person name="Henrissat B."/>
            <person name="Nagy I."/>
            <person name="Chovatia M."/>
            <person name="Adam C."/>
            <person name="LaButti K."/>
            <person name="Lipzen A."/>
            <person name="Riley R."/>
            <person name="Grigoriev I.V."/>
            <person name="Nagy L.G."/>
        </authorList>
    </citation>
    <scope>NUCLEOTIDE SEQUENCE [LARGE SCALE GENOMIC DNA]</scope>
    <source>
        <strain evidence="10 11">NL-1724</strain>
    </source>
</reference>
<keyword evidence="11" id="KW-1185">Reference proteome</keyword>
<dbReference type="InterPro" id="IPR051156">
    <property type="entry name" value="Mito/Outer_Membr_Metalloprot"/>
</dbReference>
<keyword evidence="8" id="KW-1133">Transmembrane helix</keyword>
<organism evidence="10 11">
    <name type="scientific">Schizophyllum amplum</name>
    <dbReference type="NCBI Taxonomy" id="97359"/>
    <lineage>
        <taxon>Eukaryota</taxon>
        <taxon>Fungi</taxon>
        <taxon>Dikarya</taxon>
        <taxon>Basidiomycota</taxon>
        <taxon>Agaricomycotina</taxon>
        <taxon>Agaricomycetes</taxon>
        <taxon>Agaricomycetidae</taxon>
        <taxon>Agaricales</taxon>
        <taxon>Schizophyllaceae</taxon>
        <taxon>Schizophyllum</taxon>
    </lineage>
</organism>
<dbReference type="PANTHER" id="PTHR22726:SF1">
    <property type="entry name" value="METALLOENDOPEPTIDASE OMA1, MITOCHONDRIAL"/>
    <property type="match status" value="1"/>
</dbReference>
<dbReference type="OrthoDB" id="7464992at2759"/>
<keyword evidence="4" id="KW-0378">Hydrolase</keyword>
<accession>A0A550C1N3</accession>
<keyword evidence="6" id="KW-0482">Metalloprotease</keyword>
<evidence type="ECO:0000256" key="2">
    <source>
        <dbReference type="ARBA" id="ARBA00022670"/>
    </source>
</evidence>
<dbReference type="CDD" id="cd07331">
    <property type="entry name" value="M48C_Oma1_like"/>
    <property type="match status" value="1"/>
</dbReference>
<feature type="region of interest" description="Disordered" evidence="7">
    <location>
        <begin position="67"/>
        <end position="133"/>
    </location>
</feature>
<keyword evidence="5" id="KW-0862">Zinc</keyword>
<evidence type="ECO:0000256" key="3">
    <source>
        <dbReference type="ARBA" id="ARBA00022723"/>
    </source>
</evidence>
<feature type="compositionally biased region" description="Basic and acidic residues" evidence="7">
    <location>
        <begin position="75"/>
        <end position="121"/>
    </location>
</feature>
<evidence type="ECO:0000256" key="5">
    <source>
        <dbReference type="ARBA" id="ARBA00022833"/>
    </source>
</evidence>
<keyword evidence="3" id="KW-0479">Metal-binding</keyword>
<dbReference type="GO" id="GO:0004222">
    <property type="term" value="F:metalloendopeptidase activity"/>
    <property type="evidence" value="ECO:0007669"/>
    <property type="project" value="InterPro"/>
</dbReference>
<evidence type="ECO:0000256" key="4">
    <source>
        <dbReference type="ARBA" id="ARBA00022801"/>
    </source>
</evidence>
<gene>
    <name evidence="10" type="ORF">BD626DRAFT_510339</name>
</gene>
<evidence type="ECO:0000256" key="6">
    <source>
        <dbReference type="ARBA" id="ARBA00023049"/>
    </source>
</evidence>
<keyword evidence="8" id="KW-0812">Transmembrane</keyword>
<evidence type="ECO:0000313" key="11">
    <source>
        <dbReference type="Proteomes" id="UP000320762"/>
    </source>
</evidence>
<evidence type="ECO:0000313" key="10">
    <source>
        <dbReference type="EMBL" id="TRM58722.1"/>
    </source>
</evidence>
<feature type="transmembrane region" description="Helical" evidence="8">
    <location>
        <begin position="322"/>
        <end position="348"/>
    </location>
</feature>
<dbReference type="STRING" id="97359.A0A550C1N3"/>
<dbReference type="GO" id="GO:0016020">
    <property type="term" value="C:membrane"/>
    <property type="evidence" value="ECO:0007669"/>
    <property type="project" value="TreeGrafter"/>
</dbReference>
<keyword evidence="8" id="KW-0472">Membrane</keyword>
<evidence type="ECO:0000259" key="9">
    <source>
        <dbReference type="Pfam" id="PF01435"/>
    </source>
</evidence>
<protein>
    <recommendedName>
        <fullName evidence="9">Peptidase M48 domain-containing protein</fullName>
    </recommendedName>
</protein>
<evidence type="ECO:0000256" key="7">
    <source>
        <dbReference type="SAM" id="MobiDB-lite"/>
    </source>
</evidence>
<dbReference type="Proteomes" id="UP000320762">
    <property type="component" value="Unassembled WGS sequence"/>
</dbReference>
<feature type="domain" description="Peptidase M48" evidence="9">
    <location>
        <begin position="263"/>
        <end position="420"/>
    </location>
</feature>
<evidence type="ECO:0000256" key="1">
    <source>
        <dbReference type="ARBA" id="ARBA00001947"/>
    </source>
</evidence>